<dbReference type="Gene3D" id="1.10.3720.10">
    <property type="entry name" value="MetI-like"/>
    <property type="match status" value="1"/>
</dbReference>
<evidence type="ECO:0000256" key="6">
    <source>
        <dbReference type="ARBA" id="ARBA00022989"/>
    </source>
</evidence>
<sequence length="307" mass="33120">MNGPRASSSDRLRAQRGGLRLQSQSRRRSDARLRLAETGLKAWYALVVVFLFVPIFAGIVYSFNLGVDNKQTAMLTGWTLQWYAAAWSDLSLRHAVEESVIVAAWSALLSVLLGTMLGFVVVRHPVRRVRRLLTLMTYLLLIVPESVIGISLLLFYAVTGVPLDTATLVAGITPIGIAVVALVVRARMLTLDRDLEDAAADLGGTRSATLRYIVLPQLAPAVAAGGVMAYTFSFDNLVISAFLTTPQTGTLPVYLYGSLQYGPSPAVYAAASAVFVFTVAMLAVAALLYRAMRRPSSYGPSPRHASA</sequence>
<keyword evidence="12" id="KW-1185">Reference proteome</keyword>
<proteinExistence type="inferred from homology"/>
<evidence type="ECO:0000259" key="10">
    <source>
        <dbReference type="PROSITE" id="PS50928"/>
    </source>
</evidence>
<comment type="similarity">
    <text evidence="2">Belongs to the binding-protein-dependent transport system permease family. CysTW subfamily.</text>
</comment>
<dbReference type="Pfam" id="PF00528">
    <property type="entry name" value="BPD_transp_1"/>
    <property type="match status" value="1"/>
</dbReference>
<reference evidence="11 12" key="1">
    <citation type="submission" date="2021-07" db="EMBL/GenBank/DDBJ databases">
        <title>Paraburkholderia edwinii protects Aspergillus sp. from phenazines by acting as a toxin sponge.</title>
        <authorList>
            <person name="Dahlstrom K.M."/>
            <person name="Newman D.K."/>
        </authorList>
    </citation>
    <scope>NUCLEOTIDE SEQUENCE [LARGE SCALE GENOMIC DNA]</scope>
    <source>
        <strain evidence="11 12">Pe01</strain>
    </source>
</reference>
<evidence type="ECO:0000256" key="3">
    <source>
        <dbReference type="ARBA" id="ARBA00022448"/>
    </source>
</evidence>
<gene>
    <name evidence="11" type="ORF">KZJ38_30875</name>
</gene>
<feature type="transmembrane region" description="Helical" evidence="8">
    <location>
        <begin position="133"/>
        <end position="159"/>
    </location>
</feature>
<comment type="subcellular location">
    <subcellularLocation>
        <location evidence="1 8">Cell membrane</location>
        <topology evidence="1 8">Multi-pass membrane protein</topology>
    </subcellularLocation>
</comment>
<feature type="transmembrane region" description="Helical" evidence="8">
    <location>
        <begin position="42"/>
        <end position="63"/>
    </location>
</feature>
<accession>A0ABX8UWR4</accession>
<dbReference type="CDD" id="cd06261">
    <property type="entry name" value="TM_PBP2"/>
    <property type="match status" value="1"/>
</dbReference>
<evidence type="ECO:0000313" key="12">
    <source>
        <dbReference type="Proteomes" id="UP000826462"/>
    </source>
</evidence>
<organism evidence="11 12">
    <name type="scientific">Paraburkholderia edwinii</name>
    <dbReference type="NCBI Taxonomy" id="2861782"/>
    <lineage>
        <taxon>Bacteria</taxon>
        <taxon>Pseudomonadati</taxon>
        <taxon>Pseudomonadota</taxon>
        <taxon>Betaproteobacteria</taxon>
        <taxon>Burkholderiales</taxon>
        <taxon>Burkholderiaceae</taxon>
        <taxon>Paraburkholderia</taxon>
    </lineage>
</organism>
<dbReference type="SUPFAM" id="SSF161098">
    <property type="entry name" value="MetI-like"/>
    <property type="match status" value="1"/>
</dbReference>
<dbReference type="InterPro" id="IPR000515">
    <property type="entry name" value="MetI-like"/>
</dbReference>
<dbReference type="PANTHER" id="PTHR43848">
    <property type="entry name" value="PUTRESCINE TRANSPORT SYSTEM PERMEASE PROTEIN POTI"/>
    <property type="match status" value="1"/>
</dbReference>
<protein>
    <submittedName>
        <fullName evidence="11">ABC transporter permease</fullName>
    </submittedName>
</protein>
<evidence type="ECO:0000256" key="7">
    <source>
        <dbReference type="ARBA" id="ARBA00023136"/>
    </source>
</evidence>
<dbReference type="RefSeq" id="WP_219800854.1">
    <property type="nucleotide sequence ID" value="NZ_CP080096.1"/>
</dbReference>
<keyword evidence="3 8" id="KW-0813">Transport</keyword>
<feature type="transmembrane region" description="Helical" evidence="8">
    <location>
        <begin position="212"/>
        <end position="232"/>
    </location>
</feature>
<evidence type="ECO:0000256" key="2">
    <source>
        <dbReference type="ARBA" id="ARBA00007069"/>
    </source>
</evidence>
<keyword evidence="4" id="KW-1003">Cell membrane</keyword>
<feature type="compositionally biased region" description="Low complexity" evidence="9">
    <location>
        <begin position="15"/>
        <end position="24"/>
    </location>
</feature>
<evidence type="ECO:0000256" key="4">
    <source>
        <dbReference type="ARBA" id="ARBA00022475"/>
    </source>
</evidence>
<evidence type="ECO:0000256" key="5">
    <source>
        <dbReference type="ARBA" id="ARBA00022692"/>
    </source>
</evidence>
<evidence type="ECO:0000256" key="9">
    <source>
        <dbReference type="SAM" id="MobiDB-lite"/>
    </source>
</evidence>
<keyword evidence="6 8" id="KW-1133">Transmembrane helix</keyword>
<dbReference type="Proteomes" id="UP000826462">
    <property type="component" value="Chromosome 2"/>
</dbReference>
<feature type="region of interest" description="Disordered" evidence="9">
    <location>
        <begin position="1"/>
        <end position="25"/>
    </location>
</feature>
<feature type="transmembrane region" description="Helical" evidence="8">
    <location>
        <begin position="100"/>
        <end position="121"/>
    </location>
</feature>
<feature type="domain" description="ABC transmembrane type-1" evidence="10">
    <location>
        <begin position="96"/>
        <end position="289"/>
    </location>
</feature>
<evidence type="ECO:0000256" key="8">
    <source>
        <dbReference type="RuleBase" id="RU363032"/>
    </source>
</evidence>
<evidence type="ECO:0000313" key="11">
    <source>
        <dbReference type="EMBL" id="QYD71424.1"/>
    </source>
</evidence>
<keyword evidence="5 8" id="KW-0812">Transmembrane</keyword>
<dbReference type="PANTHER" id="PTHR43848:SF2">
    <property type="entry name" value="PUTRESCINE TRANSPORT SYSTEM PERMEASE PROTEIN POTI"/>
    <property type="match status" value="1"/>
</dbReference>
<dbReference type="EMBL" id="CP080096">
    <property type="protein sequence ID" value="QYD71424.1"/>
    <property type="molecule type" value="Genomic_DNA"/>
</dbReference>
<dbReference type="InterPro" id="IPR051789">
    <property type="entry name" value="Bact_Polyamine_Transport"/>
</dbReference>
<feature type="transmembrane region" description="Helical" evidence="8">
    <location>
        <begin position="165"/>
        <end position="184"/>
    </location>
</feature>
<evidence type="ECO:0000256" key="1">
    <source>
        <dbReference type="ARBA" id="ARBA00004651"/>
    </source>
</evidence>
<dbReference type="InterPro" id="IPR035906">
    <property type="entry name" value="MetI-like_sf"/>
</dbReference>
<keyword evidence="7 8" id="KW-0472">Membrane</keyword>
<dbReference type="PROSITE" id="PS50928">
    <property type="entry name" value="ABC_TM1"/>
    <property type="match status" value="1"/>
</dbReference>
<feature type="transmembrane region" description="Helical" evidence="8">
    <location>
        <begin position="266"/>
        <end position="289"/>
    </location>
</feature>
<name>A0ABX8UWR4_9BURK</name>